<dbReference type="Proteomes" id="UP000658127">
    <property type="component" value="Unassembled WGS sequence"/>
</dbReference>
<feature type="domain" description="GGDEF" evidence="2">
    <location>
        <begin position="264"/>
        <end position="398"/>
    </location>
</feature>
<dbReference type="InterPro" id="IPR029787">
    <property type="entry name" value="Nucleotide_cyclase"/>
</dbReference>
<dbReference type="PANTHER" id="PTHR44757:SF2">
    <property type="entry name" value="BIOFILM ARCHITECTURE MAINTENANCE PROTEIN MBAA"/>
    <property type="match status" value="1"/>
</dbReference>
<dbReference type="InterPro" id="IPR000014">
    <property type="entry name" value="PAS"/>
</dbReference>
<dbReference type="Gene3D" id="3.30.70.270">
    <property type="match status" value="1"/>
</dbReference>
<name>A0ABQ2KWK0_9NOCA</name>
<dbReference type="PANTHER" id="PTHR44757">
    <property type="entry name" value="DIGUANYLATE CYCLASE DGCP"/>
    <property type="match status" value="1"/>
</dbReference>
<dbReference type="InterPro" id="IPR035965">
    <property type="entry name" value="PAS-like_dom_sf"/>
</dbReference>
<dbReference type="SUPFAM" id="SSF55073">
    <property type="entry name" value="Nucleotide cyclase"/>
    <property type="match status" value="1"/>
</dbReference>
<evidence type="ECO:0000259" key="1">
    <source>
        <dbReference type="PROSITE" id="PS50112"/>
    </source>
</evidence>
<evidence type="ECO:0000259" key="2">
    <source>
        <dbReference type="PROSITE" id="PS50887"/>
    </source>
</evidence>
<reference evidence="4" key="1">
    <citation type="journal article" date="2019" name="Int. J. Syst. Evol. Microbiol.">
        <title>The Global Catalogue of Microorganisms (GCM) 10K type strain sequencing project: providing services to taxonomists for standard genome sequencing and annotation.</title>
        <authorList>
            <consortium name="The Broad Institute Genomics Platform"/>
            <consortium name="The Broad Institute Genome Sequencing Center for Infectious Disease"/>
            <person name="Wu L."/>
            <person name="Ma J."/>
        </authorList>
    </citation>
    <scope>NUCLEOTIDE SEQUENCE [LARGE SCALE GENOMIC DNA]</scope>
    <source>
        <strain evidence="4">CGMCC 4.7329</strain>
    </source>
</reference>
<dbReference type="EMBL" id="BMNE01000009">
    <property type="protein sequence ID" value="GGN95483.1"/>
    <property type="molecule type" value="Genomic_DNA"/>
</dbReference>
<dbReference type="SUPFAM" id="SSF55785">
    <property type="entry name" value="PYP-like sensor domain (PAS domain)"/>
    <property type="match status" value="1"/>
</dbReference>
<dbReference type="InterPro" id="IPR043128">
    <property type="entry name" value="Rev_trsase/Diguanyl_cyclase"/>
</dbReference>
<dbReference type="InterPro" id="IPR000160">
    <property type="entry name" value="GGDEF_dom"/>
</dbReference>
<protein>
    <recommendedName>
        <fullName evidence="5">PAS domain S-box-containing protein/diguanylate cyclase (GGDEF)-like protein</fullName>
    </recommendedName>
</protein>
<dbReference type="InterPro" id="IPR052155">
    <property type="entry name" value="Biofilm_reg_signaling"/>
</dbReference>
<dbReference type="Pfam" id="PF00989">
    <property type="entry name" value="PAS"/>
    <property type="match status" value="1"/>
</dbReference>
<dbReference type="PROSITE" id="PS50112">
    <property type="entry name" value="PAS"/>
    <property type="match status" value="1"/>
</dbReference>
<evidence type="ECO:0008006" key="5">
    <source>
        <dbReference type="Google" id="ProtNLM"/>
    </source>
</evidence>
<dbReference type="PROSITE" id="PS50887">
    <property type="entry name" value="GGDEF"/>
    <property type="match status" value="1"/>
</dbReference>
<keyword evidence="4" id="KW-1185">Reference proteome</keyword>
<sequence length="405" mass="43047">MSCNFAARWAAQLTEGAVPSDHRVAALETWTDRLLATLATGAPDPVVAEQAGAAVYGLGCTDPVVIARSMPILQELSEHAGADTAAFGLVAGGFGHGFARALAAATPATEGLEAAFRHASIAISIGDAHGNIINANPAFARLTGKSLAELQGTSGFELADVDVHSIREQVHGELERSENGTIRLEGEYVRPDGTQGWATWTVTRCVSASGGRYLLGFGEDTTEHRTTTDRLHWQAHHDPLTALPNRRHLLTQLDTLITEAGPDDLAAVCALDMDGFKDINDAFGHTVGDSLLIEVAARLQACLDPETDVLARIGGDEFIAVLPPPADEDRVEKTVHLLQAAVEEPFLVADHQIEITISLGAVMSRIAGGAPSDLLTAADNCLYAAKALGKNRWILRRWDPVRRGS</sequence>
<dbReference type="InterPro" id="IPR013767">
    <property type="entry name" value="PAS_fold"/>
</dbReference>
<dbReference type="SMART" id="SM00091">
    <property type="entry name" value="PAS"/>
    <property type="match status" value="1"/>
</dbReference>
<dbReference type="NCBIfam" id="TIGR00229">
    <property type="entry name" value="sensory_box"/>
    <property type="match status" value="1"/>
</dbReference>
<dbReference type="RefSeq" id="WP_189033804.1">
    <property type="nucleotide sequence ID" value="NZ_BMNE01000009.1"/>
</dbReference>
<evidence type="ECO:0000313" key="3">
    <source>
        <dbReference type="EMBL" id="GGN95483.1"/>
    </source>
</evidence>
<accession>A0ABQ2KWK0</accession>
<dbReference type="Gene3D" id="3.30.450.20">
    <property type="entry name" value="PAS domain"/>
    <property type="match status" value="1"/>
</dbReference>
<evidence type="ECO:0000313" key="4">
    <source>
        <dbReference type="Proteomes" id="UP000658127"/>
    </source>
</evidence>
<dbReference type="NCBIfam" id="TIGR00254">
    <property type="entry name" value="GGDEF"/>
    <property type="match status" value="1"/>
</dbReference>
<dbReference type="SMART" id="SM00267">
    <property type="entry name" value="GGDEF"/>
    <property type="match status" value="1"/>
</dbReference>
<dbReference type="CDD" id="cd01949">
    <property type="entry name" value="GGDEF"/>
    <property type="match status" value="1"/>
</dbReference>
<dbReference type="Pfam" id="PF00990">
    <property type="entry name" value="GGDEF"/>
    <property type="match status" value="1"/>
</dbReference>
<organism evidence="3 4">
    <name type="scientific">Nocardia rhizosphaerihabitans</name>
    <dbReference type="NCBI Taxonomy" id="1691570"/>
    <lineage>
        <taxon>Bacteria</taxon>
        <taxon>Bacillati</taxon>
        <taxon>Actinomycetota</taxon>
        <taxon>Actinomycetes</taxon>
        <taxon>Mycobacteriales</taxon>
        <taxon>Nocardiaceae</taxon>
        <taxon>Nocardia</taxon>
    </lineage>
</organism>
<proteinExistence type="predicted"/>
<dbReference type="CDD" id="cd00130">
    <property type="entry name" value="PAS"/>
    <property type="match status" value="1"/>
</dbReference>
<comment type="caution">
    <text evidence="3">The sequence shown here is derived from an EMBL/GenBank/DDBJ whole genome shotgun (WGS) entry which is preliminary data.</text>
</comment>
<feature type="domain" description="PAS" evidence="1">
    <location>
        <begin position="108"/>
        <end position="177"/>
    </location>
</feature>
<gene>
    <name evidence="3" type="ORF">GCM10011610_59490</name>
</gene>